<evidence type="ECO:0000256" key="2">
    <source>
        <dbReference type="SAM" id="Phobius"/>
    </source>
</evidence>
<feature type="region of interest" description="Disordered" evidence="1">
    <location>
        <begin position="1"/>
        <end position="37"/>
    </location>
</feature>
<keyword evidence="2" id="KW-0472">Membrane</keyword>
<dbReference type="InterPro" id="IPR056336">
    <property type="entry name" value="YVC1_C"/>
</dbReference>
<feature type="domain" description="Calcium channel YVC1-like C-terminal transmembrane" evidence="3">
    <location>
        <begin position="353"/>
        <end position="559"/>
    </location>
</feature>
<organism evidence="4 5">
    <name type="scientific">Candida parapsilosis</name>
    <name type="common">Yeast</name>
    <dbReference type="NCBI Taxonomy" id="5480"/>
    <lineage>
        <taxon>Eukaryota</taxon>
        <taxon>Fungi</taxon>
        <taxon>Dikarya</taxon>
        <taxon>Ascomycota</taxon>
        <taxon>Saccharomycotina</taxon>
        <taxon>Pichiomycetes</taxon>
        <taxon>Debaryomycetaceae</taxon>
        <taxon>Candida/Lodderomyces clade</taxon>
        <taxon>Candida</taxon>
    </lineage>
</organism>
<feature type="transmembrane region" description="Helical" evidence="2">
    <location>
        <begin position="565"/>
        <end position="586"/>
    </location>
</feature>
<feature type="compositionally biased region" description="Polar residues" evidence="1">
    <location>
        <begin position="713"/>
        <end position="724"/>
    </location>
</feature>
<dbReference type="PANTHER" id="PTHR35859">
    <property type="entry name" value="NONSELECTIVE CATION CHANNEL PROTEIN"/>
    <property type="match status" value="1"/>
</dbReference>
<sequence>MSRNRELSYNHVPPLSASSSSSLPGGGGGGGGGANSTTRELLQQRKATNFKSYYFQIQNLINSNVSLSLKFEQLKTPEILSTLIKPIIVEIISITDKSQSHLPPTQFSDPKSKLKISTFTIYILLLLRYEYLIQSENNLICFDLLCTKANVCELLAIRMLREYRSWQRIQMLFIKPPAGLATATSNTMSTMGMMDVNTLELGILSKSKRFLSQPIVIHILKRFYNGDLVYGGSCSYYHSGEFRDDEKSALLGARRSSRKQPSSRYNIFTGDGNKSVTDCGDYDLDGDGDSSADEMIFDDSIDKFSIVRIFNRAQLVPKYQHVLINLKLINFAIVYFIMILQPNEHPVFVELYFWLLALSFNCEVFTKLTKIDHRFLNLVIWNQIDLLFISIIDLCFFFKFIWQSPRYYHDVFSLIGIILFPRILSVFNNYRFFSLILLSFHKMIFNLIGLVLFFFTLISGFYFSFITLSYNQTRQDVLFNMLKIFFGFTPSVWNYWDDFNTLGKIMQMSYLFLIQFIVGTILAICLSGVFTKTRENIEHEFNYFKSNNLILYFKMGQLNQESGVVNWYCQLFKMPLVGVVLAYEAIKHVFSKRRKKMANDDVDLKHFAFINNDQDQFGDQVSIGYVDTSQEAVAIKVNKRQAMKNHQSISTLGGHFRTASTDSFFIDQLLNRKYGVPGNTTLDNKLDRLQTQTQTQAQTQAQVPSVNRVFSRKAQSQRRNSPPMQQQLQLQQQVPIKVQKSFNVPRRGSVFSQPPPPLQMKQQSHSYAPQPFFGSSPPPTATAATTTTTTTTMPLSQSMYTQDILTRISNLESLLAKRMVSTSVDDSKSVMMYRINEIDDYPDENGNRRGDAPVQRRVLASGRVRARVYDDDDDDDNDDELSINSESDDGDEKRGCDCDNDNDNEDVDDEEVSNQTLPLKFNTLSDTEIDQYDSDETF</sequence>
<keyword evidence="2" id="KW-0812">Transmembrane</keyword>
<name>A0A8X7TAA3_CANPA</name>
<dbReference type="Pfam" id="PF23317">
    <property type="entry name" value="YVC1_C"/>
    <property type="match status" value="1"/>
</dbReference>
<feature type="compositionally biased region" description="Gly residues" evidence="1">
    <location>
        <begin position="24"/>
        <end position="34"/>
    </location>
</feature>
<keyword evidence="2" id="KW-1133">Transmembrane helix</keyword>
<feature type="region of interest" description="Disordered" evidence="1">
    <location>
        <begin position="867"/>
        <end position="922"/>
    </location>
</feature>
<feature type="compositionally biased region" description="Low complexity" evidence="1">
    <location>
        <begin position="14"/>
        <end position="23"/>
    </location>
</feature>
<comment type="caution">
    <text evidence="4">The sequence shown here is derived from an EMBL/GenBank/DDBJ whole genome shotgun (WGS) entry which is preliminary data.</text>
</comment>
<feature type="compositionally biased region" description="Polar residues" evidence="1">
    <location>
        <begin position="913"/>
        <end position="922"/>
    </location>
</feature>
<proteinExistence type="predicted"/>
<evidence type="ECO:0000313" key="4">
    <source>
        <dbReference type="EMBL" id="KAF6051088.1"/>
    </source>
</evidence>
<feature type="compositionally biased region" description="Acidic residues" evidence="1">
    <location>
        <begin position="870"/>
        <end position="890"/>
    </location>
</feature>
<feature type="compositionally biased region" description="Acidic residues" evidence="1">
    <location>
        <begin position="898"/>
        <end position="912"/>
    </location>
</feature>
<evidence type="ECO:0000256" key="1">
    <source>
        <dbReference type="SAM" id="MobiDB-lite"/>
    </source>
</evidence>
<feature type="transmembrane region" description="Helical" evidence="2">
    <location>
        <begin position="477"/>
        <end position="496"/>
    </location>
</feature>
<evidence type="ECO:0000259" key="3">
    <source>
        <dbReference type="Pfam" id="PF23317"/>
    </source>
</evidence>
<dbReference type="EMBL" id="JABWAB010000005">
    <property type="protein sequence ID" value="KAF6051088.1"/>
    <property type="molecule type" value="Genomic_DNA"/>
</dbReference>
<dbReference type="Proteomes" id="UP000590412">
    <property type="component" value="Unassembled WGS sequence"/>
</dbReference>
<feature type="compositionally biased region" description="Low complexity" evidence="1">
    <location>
        <begin position="692"/>
        <end position="702"/>
    </location>
</feature>
<protein>
    <submittedName>
        <fullName evidence="4">Putative integral membrane protein</fullName>
    </submittedName>
</protein>
<accession>A0A8X7TAA3</accession>
<gene>
    <name evidence="4" type="ORF">FOB60_003756</name>
</gene>
<dbReference type="PANTHER" id="PTHR35859:SF4">
    <property type="entry name" value="MEMBRANE CHANNEL PROTEIN, PUTATIVE (AFU_ORTHOLOGUE AFUA_6G11300)-RELATED"/>
    <property type="match status" value="1"/>
</dbReference>
<feature type="transmembrane region" description="Helical" evidence="2">
    <location>
        <begin position="378"/>
        <end position="401"/>
    </location>
</feature>
<evidence type="ECO:0000313" key="5">
    <source>
        <dbReference type="Proteomes" id="UP000590412"/>
    </source>
</evidence>
<dbReference type="AlphaFoldDB" id="A0A8X7TAA3"/>
<feature type="transmembrane region" description="Helical" evidence="2">
    <location>
        <begin position="322"/>
        <end position="341"/>
    </location>
</feature>
<dbReference type="OrthoDB" id="2373987at2759"/>
<dbReference type="InterPro" id="IPR052971">
    <property type="entry name" value="TRP_calcium_channel"/>
</dbReference>
<feature type="transmembrane region" description="Helical" evidence="2">
    <location>
        <begin position="407"/>
        <end position="424"/>
    </location>
</feature>
<reference evidence="4" key="1">
    <citation type="submission" date="2020-03" db="EMBL/GenBank/DDBJ databases">
        <title>FDA dAtabase for Regulatory Grade micrObial Sequences (FDA-ARGOS): Supporting development and validation of Infectious Disease Dx tests.</title>
        <authorList>
            <person name="Campos J."/>
            <person name="Goldberg B."/>
            <person name="Tallon L."/>
            <person name="Sadzewicz L."/>
            <person name="Vavikolanu K."/>
            <person name="Mehta A."/>
            <person name="Aluvathingal J."/>
            <person name="Nadendla S."/>
            <person name="Nandy P."/>
            <person name="Geyer C."/>
            <person name="Yan Y."/>
            <person name="Sichtig H."/>
        </authorList>
    </citation>
    <scope>NUCLEOTIDE SEQUENCE [LARGE SCALE GENOMIC DNA]</scope>
    <source>
        <strain evidence="4">FDAARGOS_652</strain>
    </source>
</reference>
<feature type="transmembrane region" description="Helical" evidence="2">
    <location>
        <begin position="508"/>
        <end position="530"/>
    </location>
</feature>
<feature type="region of interest" description="Disordered" evidence="1">
    <location>
        <begin position="692"/>
        <end position="732"/>
    </location>
</feature>
<feature type="transmembrane region" description="Helical" evidence="2">
    <location>
        <begin position="444"/>
        <end position="465"/>
    </location>
</feature>